<dbReference type="AlphaFoldDB" id="A0A848J546"/>
<feature type="transmembrane region" description="Helical" evidence="1">
    <location>
        <begin position="34"/>
        <end position="53"/>
    </location>
</feature>
<keyword evidence="1" id="KW-0812">Transmembrane</keyword>
<evidence type="ECO:0000256" key="1">
    <source>
        <dbReference type="SAM" id="Phobius"/>
    </source>
</evidence>
<dbReference type="InterPro" id="IPR040811">
    <property type="entry name" value="SLATT_4"/>
</dbReference>
<keyword evidence="4" id="KW-1185">Reference proteome</keyword>
<keyword evidence="1" id="KW-1133">Transmembrane helix</keyword>
<keyword evidence="1" id="KW-0472">Membrane</keyword>
<sequence>MENPVLKQWENGLRINHISHAMAASHYKKYDRSIGIANTILATIVASSIFAAISDSENTILLVVAGIFSVLAAVFNAIYTFLNYGELAEKHRQAWIGYGDLRKTFEAETIFENSNNPDKIKEFLLEFNKKLSDLEKVVPEIPQKIHDRAKQEVLKNKNE</sequence>
<evidence type="ECO:0000313" key="3">
    <source>
        <dbReference type="EMBL" id="NMM50836.1"/>
    </source>
</evidence>
<dbReference type="Pfam" id="PF18186">
    <property type="entry name" value="SLATT_4"/>
    <property type="match status" value="1"/>
</dbReference>
<dbReference type="EMBL" id="JABBNU010000017">
    <property type="protein sequence ID" value="NMM50836.1"/>
    <property type="molecule type" value="Genomic_DNA"/>
</dbReference>
<proteinExistence type="predicted"/>
<dbReference type="NCBIfam" id="NF033632">
    <property type="entry name" value="SLATT_4"/>
    <property type="match status" value="1"/>
</dbReference>
<dbReference type="Proteomes" id="UP000559010">
    <property type="component" value="Unassembled WGS sequence"/>
</dbReference>
<evidence type="ECO:0000259" key="2">
    <source>
        <dbReference type="Pfam" id="PF18186"/>
    </source>
</evidence>
<feature type="transmembrane region" description="Helical" evidence="1">
    <location>
        <begin position="59"/>
        <end position="82"/>
    </location>
</feature>
<evidence type="ECO:0000313" key="4">
    <source>
        <dbReference type="Proteomes" id="UP000559010"/>
    </source>
</evidence>
<organism evidence="3 4">
    <name type="scientific">Marinigracilibium pacificum</name>
    <dbReference type="NCBI Taxonomy" id="2729599"/>
    <lineage>
        <taxon>Bacteria</taxon>
        <taxon>Pseudomonadati</taxon>
        <taxon>Bacteroidota</taxon>
        <taxon>Cytophagia</taxon>
        <taxon>Cytophagales</taxon>
        <taxon>Flammeovirgaceae</taxon>
        <taxon>Marinigracilibium</taxon>
    </lineage>
</organism>
<reference evidence="3 4" key="1">
    <citation type="submission" date="2020-04" db="EMBL/GenBank/DDBJ databases">
        <title>Flammeovirgaceae bacterium KN852 isolated from deep sea.</title>
        <authorList>
            <person name="Zhang D.-C."/>
        </authorList>
    </citation>
    <scope>NUCLEOTIDE SEQUENCE [LARGE SCALE GENOMIC DNA]</scope>
    <source>
        <strain evidence="3 4">KN852</strain>
    </source>
</reference>
<protein>
    <submittedName>
        <fullName evidence="3">SLATT domain-containing protein</fullName>
    </submittedName>
</protein>
<feature type="domain" description="SMODS and SLOG-associating 2TM effector" evidence="2">
    <location>
        <begin position="17"/>
        <end position="94"/>
    </location>
</feature>
<dbReference type="RefSeq" id="WP_169685204.1">
    <property type="nucleotide sequence ID" value="NZ_JABBNU010000017.1"/>
</dbReference>
<gene>
    <name evidence="3" type="ORF">HH304_20675</name>
</gene>
<comment type="caution">
    <text evidence="3">The sequence shown here is derived from an EMBL/GenBank/DDBJ whole genome shotgun (WGS) entry which is preliminary data.</text>
</comment>
<name>A0A848J546_9BACT</name>
<accession>A0A848J546</accession>